<dbReference type="InterPro" id="IPR011041">
    <property type="entry name" value="Quinoprot_gluc/sorb_DH_b-prop"/>
</dbReference>
<keyword evidence="4" id="KW-1185">Reference proteome</keyword>
<feature type="domain" description="Glucose/Sorbosone dehydrogenase" evidence="2">
    <location>
        <begin position="118"/>
        <end position="437"/>
    </location>
</feature>
<dbReference type="Pfam" id="PF07995">
    <property type="entry name" value="GSDH"/>
    <property type="match status" value="1"/>
</dbReference>
<organism evidence="3 4">
    <name type="scientific">Sphingomonas aerophila</name>
    <dbReference type="NCBI Taxonomy" id="1344948"/>
    <lineage>
        <taxon>Bacteria</taxon>
        <taxon>Pseudomonadati</taxon>
        <taxon>Pseudomonadota</taxon>
        <taxon>Alphaproteobacteria</taxon>
        <taxon>Sphingomonadales</taxon>
        <taxon>Sphingomonadaceae</taxon>
        <taxon>Sphingomonas</taxon>
    </lineage>
</organism>
<evidence type="ECO:0000259" key="2">
    <source>
        <dbReference type="Pfam" id="PF07995"/>
    </source>
</evidence>
<dbReference type="InterPro" id="IPR011042">
    <property type="entry name" value="6-blade_b-propeller_TolB-like"/>
</dbReference>
<reference evidence="3 4" key="1">
    <citation type="submission" date="2020-08" db="EMBL/GenBank/DDBJ databases">
        <title>Genomic Encyclopedia of Type Strains, Phase IV (KMG-IV): sequencing the most valuable type-strain genomes for metagenomic binning, comparative biology and taxonomic classification.</title>
        <authorList>
            <person name="Goeker M."/>
        </authorList>
    </citation>
    <scope>NUCLEOTIDE SEQUENCE [LARGE SCALE GENOMIC DNA]</scope>
    <source>
        <strain evidence="3 4">DSM 100044</strain>
    </source>
</reference>
<dbReference type="SUPFAM" id="SSF50952">
    <property type="entry name" value="Soluble quinoprotein glucose dehydrogenase"/>
    <property type="match status" value="1"/>
</dbReference>
<dbReference type="AlphaFoldDB" id="A0A7W9EUB3"/>
<evidence type="ECO:0000256" key="1">
    <source>
        <dbReference type="SAM" id="MobiDB-lite"/>
    </source>
</evidence>
<comment type="caution">
    <text evidence="3">The sequence shown here is derived from an EMBL/GenBank/DDBJ whole genome shotgun (WGS) entry which is preliminary data.</text>
</comment>
<dbReference type="EMBL" id="JACIJK010000005">
    <property type="protein sequence ID" value="MBB5715114.1"/>
    <property type="molecule type" value="Genomic_DNA"/>
</dbReference>
<evidence type="ECO:0000313" key="4">
    <source>
        <dbReference type="Proteomes" id="UP000546200"/>
    </source>
</evidence>
<sequence>MDIPALPLLHKRDGVDAGARVAESCAGMIRQSFFLATLLASSACSAQPQASSSAPSGGGTQAGASAQAFVPPQPPEAAQPVPKDAPLDRSIKNVPATTGRANLPESPPPVTVTPIGQFDAPFAMAFLPDGALLVTEKAGKLKLRAPDGSVSDVIGLPPVEAGGQGGLLDVAVAPDFSKSRTVFWSYAEPGANGSALALAKGTLQGRALSSARVIWRSGSNGPGGQFGANIAFSPDGQFLFLSSGERQRFTPAQDPAQLIGKVLRLTLDGQAAPGNPNFAKGGAEAMIWTSGHRNPYGLVFTPDGRLWEEEMGPKGGDELNLLEPGKNYGWPTVSNGDNYSGQPIPDHPSRPEFAAPVLWWNPSISPGGMIHYSGAMFPQWKGSLFIGALGAEGVVRITLNGATAKPAEFWTMGTRIRDLAQAPDGAIWALEDGERGSGGRLLRLTAKR</sequence>
<accession>A0A7W9EUB3</accession>
<feature type="region of interest" description="Disordered" evidence="1">
    <location>
        <begin position="47"/>
        <end position="112"/>
    </location>
</feature>
<name>A0A7W9EUB3_9SPHN</name>
<gene>
    <name evidence="3" type="ORF">FHS94_001955</name>
</gene>
<evidence type="ECO:0000313" key="3">
    <source>
        <dbReference type="EMBL" id="MBB5715114.1"/>
    </source>
</evidence>
<dbReference type="InterPro" id="IPR012938">
    <property type="entry name" value="Glc/Sorbosone_DH"/>
</dbReference>
<dbReference type="Proteomes" id="UP000546200">
    <property type="component" value="Unassembled WGS sequence"/>
</dbReference>
<proteinExistence type="predicted"/>
<dbReference type="PANTHER" id="PTHR19328">
    <property type="entry name" value="HEDGEHOG-INTERACTING PROTEIN"/>
    <property type="match status" value="1"/>
</dbReference>
<dbReference type="PANTHER" id="PTHR19328:SF75">
    <property type="entry name" value="ALDOSE SUGAR DEHYDROGENASE YLII"/>
    <property type="match status" value="1"/>
</dbReference>
<protein>
    <submittedName>
        <fullName evidence="3">Glucose/arabinose dehydrogenase</fullName>
    </submittedName>
</protein>
<dbReference type="Gene3D" id="2.120.10.30">
    <property type="entry name" value="TolB, C-terminal domain"/>
    <property type="match status" value="1"/>
</dbReference>